<dbReference type="GO" id="GO:0050765">
    <property type="term" value="P:negative regulation of phagocytosis"/>
    <property type="evidence" value="ECO:0007669"/>
    <property type="project" value="TreeGrafter"/>
</dbReference>
<dbReference type="InterPro" id="IPR055072">
    <property type="entry name" value="Ferlin_DSRM"/>
</dbReference>
<keyword evidence="3" id="KW-0677">Repeat</keyword>
<dbReference type="Pfam" id="PF00168">
    <property type="entry name" value="C2"/>
    <property type="match status" value="1"/>
</dbReference>
<evidence type="ECO:0000313" key="8">
    <source>
        <dbReference type="EMBL" id="KAI7793036.1"/>
    </source>
</evidence>
<dbReference type="SMART" id="SM00239">
    <property type="entry name" value="C2"/>
    <property type="match status" value="1"/>
</dbReference>
<dbReference type="InterPro" id="IPR000008">
    <property type="entry name" value="C2_dom"/>
</dbReference>
<comment type="subcellular location">
    <subcellularLocation>
        <location evidence="1">Membrane</location>
        <topology evidence="1">Single-pass membrane protein</topology>
    </subcellularLocation>
</comment>
<keyword evidence="5" id="KW-0472">Membrane</keyword>
<dbReference type="PROSITE" id="PS50004">
    <property type="entry name" value="C2"/>
    <property type="match status" value="1"/>
</dbReference>
<feature type="compositionally biased region" description="Gly residues" evidence="6">
    <location>
        <begin position="352"/>
        <end position="362"/>
    </location>
</feature>
<feature type="region of interest" description="Disordered" evidence="6">
    <location>
        <begin position="835"/>
        <end position="917"/>
    </location>
</feature>
<dbReference type="GO" id="GO:0001778">
    <property type="term" value="P:plasma membrane repair"/>
    <property type="evidence" value="ECO:0007669"/>
    <property type="project" value="TreeGrafter"/>
</dbReference>
<feature type="compositionally biased region" description="Basic residues" evidence="6">
    <location>
        <begin position="625"/>
        <end position="635"/>
    </location>
</feature>
<dbReference type="GO" id="GO:0030315">
    <property type="term" value="C:T-tubule"/>
    <property type="evidence" value="ECO:0007669"/>
    <property type="project" value="TreeGrafter"/>
</dbReference>
<sequence length="917" mass="101419">MPTVPRQFRKLPPNSTEECLVRVYIIQAYGLQPKDANGKCDPYVKITLGKKSIDDHDNYIPCTLDPVFGKMFELTCSLPLEKDLKITLYDYDMISKDEKIGETVIDLENRFLSRHGARCGLPQSYCLSGVNQWRDQLKPTQLLHRLCERRNYKLPVYKQDRVYFRGQEYTVADLDDGKAPDPHLGLVQERLALLVLRRQGLVPEYVETRPLYSPLQPDIEQGRLQMWVDLFPKSLVPPGPPFNITPRKAKKFFLRCIIWNTRDVILDDVSVTGEKMSDIYVKAFPFCVAAYLSFCPWVDRVSGEALCCVFRARVDLIGLGTSCEAGRDLRREQDTGGLNPGGESNDLNPGREPGGLDPGRGSGSLDPGRESGCPDSGLKPGGLYPRRESGRFKPWKGVRRHRPLPLRSPCLLGPEWLVHSVKFSVWAVRQRRQRTQVQTADVGLKCISLIRIHEPVLNPAGKMEARRSRQAHLLCGLRQGYYDVLEFADRFFETAGEMVHDETEQMAPFNGGLNEPLSREEMRMLRPLGFTDMIRYAMNRPEPRVSAQPNPSPLPAIPEGRVMEIGVIGMAAPSASPPAAPPPPISIRGRRRRRESWDSPSDSSGTELTGLPIASQQPDTCPVARSRKKKPRRGKPSPVQPASSPMSSRHPSRPSSRRPSRPSSRRPSRRSSRPSSRRQALSSRPSSRCQALSSRPSSRRQALSSRRQALSSRPSSRSLVRQPIRPRGDPQGQGLSPPGLLLSPLGLRTLRPGGTHETVLTPPRGASLNGPSAWGYGQTRRENGDGSTRNDRASREALPRCAMRWYWTLGGRLAPPPPPGGRRWLFRLRAASSESPASCSSPFWRTAAGSGPRQAGLTPPLPPGPSHLDPGERQRGPSVLAAGGGSSNCGQPVAGPPLPAPPLSGGRQQVPAHGKRG</sequence>
<evidence type="ECO:0000256" key="2">
    <source>
        <dbReference type="ARBA" id="ARBA00022692"/>
    </source>
</evidence>
<evidence type="ECO:0000256" key="6">
    <source>
        <dbReference type="SAM" id="MobiDB-lite"/>
    </source>
</evidence>
<dbReference type="Pfam" id="PF22901">
    <property type="entry name" value="dsrm_Ferlin"/>
    <property type="match status" value="1"/>
</dbReference>
<evidence type="ECO:0000256" key="4">
    <source>
        <dbReference type="ARBA" id="ARBA00022989"/>
    </source>
</evidence>
<keyword evidence="9" id="KW-1185">Reference proteome</keyword>
<dbReference type="PANTHER" id="PTHR12546:SF44">
    <property type="entry name" value="DYSFERLIN"/>
    <property type="match status" value="1"/>
</dbReference>
<dbReference type="EMBL" id="JAFHDT010000022">
    <property type="protein sequence ID" value="KAI7793036.1"/>
    <property type="molecule type" value="Genomic_DNA"/>
</dbReference>
<dbReference type="GO" id="GO:0031410">
    <property type="term" value="C:cytoplasmic vesicle"/>
    <property type="evidence" value="ECO:0007669"/>
    <property type="project" value="TreeGrafter"/>
</dbReference>
<dbReference type="GO" id="GO:0033292">
    <property type="term" value="P:T-tubule organization"/>
    <property type="evidence" value="ECO:0007669"/>
    <property type="project" value="TreeGrafter"/>
</dbReference>
<dbReference type="InterPro" id="IPR037721">
    <property type="entry name" value="Ferlin"/>
</dbReference>
<reference evidence="8" key="1">
    <citation type="submission" date="2021-02" db="EMBL/GenBank/DDBJ databases">
        <title>Comparative genomics reveals that relaxation of natural selection precedes convergent phenotypic evolution of cavefish.</title>
        <authorList>
            <person name="Peng Z."/>
        </authorList>
    </citation>
    <scope>NUCLEOTIDE SEQUENCE</scope>
    <source>
        <tissue evidence="8">Muscle</tissue>
    </source>
</reference>
<dbReference type="InterPro" id="IPR037724">
    <property type="entry name" value="C2E_Ferlin"/>
</dbReference>
<feature type="compositionally biased region" description="Low complexity" evidence="6">
    <location>
        <begin position="730"/>
        <end position="755"/>
    </location>
</feature>
<dbReference type="GO" id="GO:0006906">
    <property type="term" value="P:vesicle fusion"/>
    <property type="evidence" value="ECO:0007669"/>
    <property type="project" value="TreeGrafter"/>
</dbReference>
<dbReference type="InterPro" id="IPR035892">
    <property type="entry name" value="C2_domain_sf"/>
</dbReference>
<feature type="compositionally biased region" description="Pro residues" evidence="6">
    <location>
        <begin position="575"/>
        <end position="585"/>
    </location>
</feature>
<evidence type="ECO:0000313" key="9">
    <source>
        <dbReference type="Proteomes" id="UP001059041"/>
    </source>
</evidence>
<evidence type="ECO:0000259" key="7">
    <source>
        <dbReference type="PROSITE" id="PS50004"/>
    </source>
</evidence>
<evidence type="ECO:0000256" key="3">
    <source>
        <dbReference type="ARBA" id="ARBA00022737"/>
    </source>
</evidence>
<dbReference type="GO" id="GO:0002280">
    <property type="term" value="P:monocyte activation involved in immune response"/>
    <property type="evidence" value="ECO:0007669"/>
    <property type="project" value="TreeGrafter"/>
</dbReference>
<feature type="compositionally biased region" description="Low complexity" evidence="6">
    <location>
        <begin position="677"/>
        <end position="723"/>
    </location>
</feature>
<dbReference type="GO" id="GO:0002281">
    <property type="term" value="P:macrophage activation involved in immune response"/>
    <property type="evidence" value="ECO:0007669"/>
    <property type="project" value="TreeGrafter"/>
</dbReference>
<comment type="caution">
    <text evidence="8">The sequence shown here is derived from an EMBL/GenBank/DDBJ whole genome shotgun (WGS) entry which is preliminary data.</text>
</comment>
<proteinExistence type="predicted"/>
<keyword evidence="4" id="KW-1133">Transmembrane helix</keyword>
<dbReference type="PANTHER" id="PTHR12546">
    <property type="entry name" value="FER-1-LIKE"/>
    <property type="match status" value="1"/>
</dbReference>
<organism evidence="8 9">
    <name type="scientific">Triplophysa rosa</name>
    <name type="common">Cave loach</name>
    <dbReference type="NCBI Taxonomy" id="992332"/>
    <lineage>
        <taxon>Eukaryota</taxon>
        <taxon>Metazoa</taxon>
        <taxon>Chordata</taxon>
        <taxon>Craniata</taxon>
        <taxon>Vertebrata</taxon>
        <taxon>Euteleostomi</taxon>
        <taxon>Actinopterygii</taxon>
        <taxon>Neopterygii</taxon>
        <taxon>Teleostei</taxon>
        <taxon>Ostariophysi</taxon>
        <taxon>Cypriniformes</taxon>
        <taxon>Nemacheilidae</taxon>
        <taxon>Triplophysa</taxon>
    </lineage>
</organism>
<dbReference type="CDD" id="cd04037">
    <property type="entry name" value="C2E_Ferlin"/>
    <property type="match status" value="1"/>
</dbReference>
<dbReference type="SUPFAM" id="SSF49562">
    <property type="entry name" value="C2 domain (Calcium/lipid-binding domain, CaLB)"/>
    <property type="match status" value="1"/>
</dbReference>
<dbReference type="Gene3D" id="2.60.40.150">
    <property type="entry name" value="C2 domain"/>
    <property type="match status" value="1"/>
</dbReference>
<gene>
    <name evidence="8" type="ORF">IRJ41_002748</name>
</gene>
<feature type="domain" description="C2" evidence="7">
    <location>
        <begin position="1"/>
        <end position="120"/>
    </location>
</feature>
<dbReference type="FunFam" id="2.60.40.150:FF:000021">
    <property type="entry name" value="dysferlin isoform X2"/>
    <property type="match status" value="1"/>
</dbReference>
<accession>A0A9W7WAH9</accession>
<protein>
    <submittedName>
        <fullName evidence="8">Dysferlin</fullName>
    </submittedName>
</protein>
<keyword evidence="2" id="KW-0812">Transmembrane</keyword>
<dbReference type="AlphaFoldDB" id="A0A9W7WAH9"/>
<name>A0A9W7WAH9_TRIRA</name>
<evidence type="ECO:0000256" key="5">
    <source>
        <dbReference type="ARBA" id="ARBA00023136"/>
    </source>
</evidence>
<dbReference type="Proteomes" id="UP001059041">
    <property type="component" value="Linkage Group LG22"/>
</dbReference>
<feature type="region of interest" description="Disordered" evidence="6">
    <location>
        <begin position="330"/>
        <end position="390"/>
    </location>
</feature>
<feature type="compositionally biased region" description="Basic residues" evidence="6">
    <location>
        <begin position="650"/>
        <end position="676"/>
    </location>
</feature>
<evidence type="ECO:0000256" key="1">
    <source>
        <dbReference type="ARBA" id="ARBA00004167"/>
    </source>
</evidence>
<feature type="region of interest" description="Disordered" evidence="6">
    <location>
        <begin position="572"/>
        <end position="795"/>
    </location>
</feature>
<feature type="compositionally biased region" description="Basic and acidic residues" evidence="6">
    <location>
        <begin position="779"/>
        <end position="795"/>
    </location>
</feature>